<gene>
    <name evidence="1" type="ORF">BLNAU_20894</name>
    <name evidence="2" type="ORF">BLNAU_20898</name>
</gene>
<proteinExistence type="predicted"/>
<dbReference type="Proteomes" id="UP001281761">
    <property type="component" value="Unassembled WGS sequence"/>
</dbReference>
<protein>
    <submittedName>
        <fullName evidence="1">Uncharacterized protein</fullName>
    </submittedName>
</protein>
<evidence type="ECO:0000313" key="1">
    <source>
        <dbReference type="EMBL" id="KAK2944185.1"/>
    </source>
</evidence>
<name>A0ABQ9X1K8_9EUKA</name>
<dbReference type="EMBL" id="JARBJD010000310">
    <property type="protein sequence ID" value="KAK2944189.1"/>
    <property type="molecule type" value="Genomic_DNA"/>
</dbReference>
<reference evidence="1 3" key="1">
    <citation type="journal article" date="2022" name="bioRxiv">
        <title>Genomics of Preaxostyla Flagellates Illuminates Evolutionary Transitions and the Path Towards Mitochondrial Loss.</title>
        <authorList>
            <person name="Novak L.V.F."/>
            <person name="Treitli S.C."/>
            <person name="Pyrih J."/>
            <person name="Halakuc P."/>
            <person name="Pipaliya S.V."/>
            <person name="Vacek V."/>
            <person name="Brzon O."/>
            <person name="Soukal P."/>
            <person name="Eme L."/>
            <person name="Dacks J.B."/>
            <person name="Karnkowska A."/>
            <person name="Elias M."/>
            <person name="Hampl V."/>
        </authorList>
    </citation>
    <scope>NUCLEOTIDE SEQUENCE [LARGE SCALE GENOMIC DNA]</scope>
    <source>
        <strain evidence="1">NAU3</strain>
        <tissue evidence="1">Gut</tissue>
    </source>
</reference>
<evidence type="ECO:0000313" key="3">
    <source>
        <dbReference type="Proteomes" id="UP001281761"/>
    </source>
</evidence>
<organism evidence="1 3">
    <name type="scientific">Blattamonas nauphoetae</name>
    <dbReference type="NCBI Taxonomy" id="2049346"/>
    <lineage>
        <taxon>Eukaryota</taxon>
        <taxon>Metamonada</taxon>
        <taxon>Preaxostyla</taxon>
        <taxon>Oxymonadida</taxon>
        <taxon>Blattamonas</taxon>
    </lineage>
</organism>
<dbReference type="EMBL" id="JARBJD010000310">
    <property type="protein sequence ID" value="KAK2944185.1"/>
    <property type="molecule type" value="Genomic_DNA"/>
</dbReference>
<accession>A0ABQ9X1K8</accession>
<evidence type="ECO:0000313" key="2">
    <source>
        <dbReference type="EMBL" id="KAK2944189.1"/>
    </source>
</evidence>
<keyword evidence="3" id="KW-1185">Reference proteome</keyword>
<sequence length="110" mass="12489">MQHEQTDHFSVDFSPTTKINQKTSVVAPTIEQESEPKSPNQLLSLLQMFSGPHSESQNLVDSMIELDCVQHLAVFCDLSKPEACPEEFPKLLLLLRIFLQSVKLFHHLDS</sequence>
<comment type="caution">
    <text evidence="1">The sequence shown here is derived from an EMBL/GenBank/DDBJ whole genome shotgun (WGS) entry which is preliminary data.</text>
</comment>